<name>A0ABY2U9R8_9PSED</name>
<gene>
    <name evidence="1" type="ORF">FEM54_06010</name>
</gene>
<dbReference type="EMBL" id="VBVZ01000057">
    <property type="protein sequence ID" value="TLG92974.1"/>
    <property type="molecule type" value="Genomic_DNA"/>
</dbReference>
<organism evidence="1 2">
    <name type="scientific">Pseudomonas edaphica</name>
    <dbReference type="NCBI Taxonomy" id="2006980"/>
    <lineage>
        <taxon>Bacteria</taxon>
        <taxon>Pseudomonadati</taxon>
        <taxon>Pseudomonadota</taxon>
        <taxon>Gammaproteobacteria</taxon>
        <taxon>Pseudomonadales</taxon>
        <taxon>Pseudomonadaceae</taxon>
        <taxon>Pseudomonas</taxon>
    </lineage>
</organism>
<protein>
    <submittedName>
        <fullName evidence="1">Uncharacterized protein</fullName>
    </submittedName>
</protein>
<proteinExistence type="predicted"/>
<dbReference type="RefSeq" id="WP_138449973.1">
    <property type="nucleotide sequence ID" value="NZ_VBVZ01000057.1"/>
</dbReference>
<evidence type="ECO:0000313" key="2">
    <source>
        <dbReference type="Proteomes" id="UP000304941"/>
    </source>
</evidence>
<evidence type="ECO:0000313" key="1">
    <source>
        <dbReference type="EMBL" id="TLG92974.1"/>
    </source>
</evidence>
<comment type="caution">
    <text evidence="1">The sequence shown here is derived from an EMBL/GenBank/DDBJ whole genome shotgun (WGS) entry which is preliminary data.</text>
</comment>
<keyword evidence="2" id="KW-1185">Reference proteome</keyword>
<reference evidence="1 2" key="1">
    <citation type="submission" date="2019-05" db="EMBL/GenBank/DDBJ databases">
        <title>Pseudomonas edaphica sp. nov., isolated from rhizospheric soil of Cistus ladanifer L. in Spain.</title>
        <authorList>
            <person name="Peix A."/>
        </authorList>
    </citation>
    <scope>NUCLEOTIDE SEQUENCE [LARGE SCALE GENOMIC DNA]</scope>
    <source>
        <strain evidence="1 2">RD25</strain>
    </source>
</reference>
<accession>A0ABY2U9R8</accession>
<sequence>MELKTAQIDFRPYQKPLQVRTITAAFAFSEHCGALDLSTDTYRASNQGFSWLGVQTEPFDGWLDTSSIDFCFPDEKYGDYTVYLGDDITQNGEWLWFPVTRTPGISSDQG</sequence>
<dbReference type="Proteomes" id="UP000304941">
    <property type="component" value="Unassembled WGS sequence"/>
</dbReference>